<gene>
    <name evidence="2" type="ORF">LABF186_16590</name>
</gene>
<dbReference type="PROSITE" id="PS50887">
    <property type="entry name" value="GGDEF"/>
    <property type="match status" value="1"/>
</dbReference>
<comment type="caution">
    <text evidence="2">The sequence shown here is derived from an EMBL/GenBank/DDBJ whole genome shotgun (WGS) entry which is preliminary data.</text>
</comment>
<dbReference type="Pfam" id="PF00990">
    <property type="entry name" value="GGDEF"/>
    <property type="match status" value="1"/>
</dbReference>
<organism evidence="2 3">
    <name type="scientific">Lactobacillus amylovorus subsp. animalium</name>
    <dbReference type="NCBI Taxonomy" id="3378536"/>
    <lineage>
        <taxon>Bacteria</taxon>
        <taxon>Bacillati</taxon>
        <taxon>Bacillota</taxon>
        <taxon>Bacilli</taxon>
        <taxon>Lactobacillales</taxon>
        <taxon>Lactobacillaceae</taxon>
        <taxon>Lactobacillus</taxon>
    </lineage>
</organism>
<evidence type="ECO:0000313" key="2">
    <source>
        <dbReference type="EMBL" id="GMM14542.1"/>
    </source>
</evidence>
<evidence type="ECO:0000259" key="1">
    <source>
        <dbReference type="PROSITE" id="PS50887"/>
    </source>
</evidence>
<protein>
    <recommendedName>
        <fullName evidence="1">GGDEF domain-containing protein</fullName>
    </recommendedName>
</protein>
<dbReference type="AlphaFoldDB" id="A0ABD0C5I1"/>
<dbReference type="Gene3D" id="3.30.70.270">
    <property type="match status" value="1"/>
</dbReference>
<sequence length="191" mass="22179">METSRHHYELKQKEEIANLQYENVRDDLTGLLNYRAFAQDMRNLAREKDSTPVLLAILDLDHFKNVNDTYGHLNGNVVLRAFSRKLESEVHHNFDSNCAVYRFGGEEFTIVVKDDSYAKVIKLLNNLNEYFASHPVKTPDGQQIYFSFSGGLTRHLEDENFDQTLARADTLVYQAKNLGRRRILYKSKTDD</sequence>
<reference evidence="2 3" key="1">
    <citation type="journal article" date="2024" name="Int. J. Syst. Evol. Microbiol.">
        <title>Proposal of Lactobacillus amylovorus subsp. animalis subsp. nov. and an emended description of Lactobacillus amylovorus.</title>
        <authorList>
            <person name="Yamane K."/>
            <person name="Tanizawa Y."/>
            <person name="Kobayashi H."/>
            <person name="Kamizono T."/>
            <person name="Kojima Y."/>
            <person name="Takagi H."/>
            <person name="Tohno M."/>
        </authorList>
    </citation>
    <scope>NUCLEOTIDE SEQUENCE [LARGE SCALE GENOMIC DNA]</scope>
    <source>
        <strain evidence="2 3">BF186</strain>
    </source>
</reference>
<name>A0ABD0C5I1_LACAM</name>
<feature type="domain" description="GGDEF" evidence="1">
    <location>
        <begin position="51"/>
        <end position="188"/>
    </location>
</feature>
<dbReference type="PANTHER" id="PTHR45138">
    <property type="entry name" value="REGULATORY COMPONENTS OF SENSORY TRANSDUCTION SYSTEM"/>
    <property type="match status" value="1"/>
</dbReference>
<dbReference type="InterPro" id="IPR050469">
    <property type="entry name" value="Diguanylate_Cyclase"/>
</dbReference>
<dbReference type="EMBL" id="BTFQ01000065">
    <property type="protein sequence ID" value="GMM14542.1"/>
    <property type="molecule type" value="Genomic_DNA"/>
</dbReference>
<accession>A0ABD0C5I1</accession>
<dbReference type="NCBIfam" id="TIGR00254">
    <property type="entry name" value="GGDEF"/>
    <property type="match status" value="1"/>
</dbReference>
<proteinExistence type="predicted"/>
<dbReference type="SMART" id="SM00267">
    <property type="entry name" value="GGDEF"/>
    <property type="match status" value="1"/>
</dbReference>
<dbReference type="InterPro" id="IPR029787">
    <property type="entry name" value="Nucleotide_cyclase"/>
</dbReference>
<dbReference type="CDD" id="cd01949">
    <property type="entry name" value="GGDEF"/>
    <property type="match status" value="1"/>
</dbReference>
<dbReference type="PANTHER" id="PTHR45138:SF9">
    <property type="entry name" value="DIGUANYLATE CYCLASE DGCM-RELATED"/>
    <property type="match status" value="1"/>
</dbReference>
<evidence type="ECO:0000313" key="3">
    <source>
        <dbReference type="Proteomes" id="UP001346800"/>
    </source>
</evidence>
<dbReference type="SUPFAM" id="SSF55073">
    <property type="entry name" value="Nucleotide cyclase"/>
    <property type="match status" value="1"/>
</dbReference>
<dbReference type="InterPro" id="IPR043128">
    <property type="entry name" value="Rev_trsase/Diguanyl_cyclase"/>
</dbReference>
<dbReference type="Proteomes" id="UP001346800">
    <property type="component" value="Unassembled WGS sequence"/>
</dbReference>
<dbReference type="InterPro" id="IPR000160">
    <property type="entry name" value="GGDEF_dom"/>
</dbReference>